<gene>
    <name evidence="2" type="ORF">KGMB03357_14800</name>
</gene>
<proteinExistence type="predicted"/>
<dbReference type="Pfam" id="PF08367">
    <property type="entry name" value="M16C_assoc"/>
    <property type="match status" value="1"/>
</dbReference>
<dbReference type="GO" id="GO:0016485">
    <property type="term" value="P:protein processing"/>
    <property type="evidence" value="ECO:0007669"/>
    <property type="project" value="TreeGrafter"/>
</dbReference>
<dbReference type="Proteomes" id="UP000287361">
    <property type="component" value="Unassembled WGS sequence"/>
</dbReference>
<dbReference type="InterPro" id="IPR055130">
    <property type="entry name" value="PreP_C"/>
</dbReference>
<name>A0A401LE45_9FIRM</name>
<dbReference type="EMBL" id="BHVZ01000004">
    <property type="protein sequence ID" value="GCB29819.1"/>
    <property type="molecule type" value="Genomic_DNA"/>
</dbReference>
<dbReference type="Pfam" id="PF22516">
    <property type="entry name" value="PreP_C"/>
    <property type="match status" value="1"/>
</dbReference>
<dbReference type="InterPro" id="IPR007863">
    <property type="entry name" value="Peptidase_M16_C"/>
</dbReference>
<dbReference type="FunFam" id="3.30.830.10:FF:000034">
    <property type="entry name" value="presequence protease 1, chloroplastic/mitochondrial"/>
    <property type="match status" value="1"/>
</dbReference>
<dbReference type="PANTHER" id="PTHR43016:SF13">
    <property type="entry name" value="PRESEQUENCE PROTEASE, MITOCHONDRIAL"/>
    <property type="match status" value="1"/>
</dbReference>
<dbReference type="OrthoDB" id="9762027at2"/>
<sequence>MAEFKQNEIYFGFRLQKIEEINDIHSTAYLFSHEKSGARLLYLKNADHNKVFNVVFKTPPENDCGTPHILEHSVLCGSRKYEAKDPFNELAKGSLNTFLNAMTYADKTMYPVASCNEKDFHNLMDVYLDAVFFPKIYEKKEIFRQEGWRYLLNEEKNTLDVTGVVYNEMKGALSDPESLLSGAISRSIFGKTTYGYESGGLPAAIPDLTYESFLNFHRKYYHPSNAYFYLYGDMEPMACLQHISEDYLDGFEKSDALPVITETECVQKGKLLHETYPAAEEGEEGGSFLAYSIKAGKCTDPERVMALQILSYILLETNASPLKTALLDAGICQETEGWFDSSTYEMVFSIIAKNADVKQADAFIRIIDAEWKRLAAEGLPVDLVKGALRKFDFLLREEDYGSTPKGLIYATRLMKRWLHGEDPCDSLRLLSVIERLKKDEGYFERLLTEVFLHNEEKTYLVFTPEKGKAQKDAQAFAEKMAERRSAMTDADLAEIKEDAEKLEQFQTKADTPEILAQIPLLEISEIDKKPQPAPYNADTAAKFLHVPLESNGILYLKLMFDISAVPQELLPYTGLLTELLGKLDTEKYSFQTLATVKNQIFGDFSLHNNTYNSHAADYRAFVTVKEKLLKEDLDAAIAMTEEILFHTKYDVVESMKKIVKSAKIKGENELLNQSHYFAIFYGGSNLFPALRIEDITSGIRYYRFLCEIDAQLEQDAAPVIAKLKKTADLLFTQRNLEVALGCEESERAVVKTKIDTFRQKLPAKEQKYFVYNFDLKPERAAFANAGGVLYNTTSFDYQKNGLAYHGKYQVLKTIINLEYLWNQVRVQGGAYGCGCQFMRSGFSYFYSYRDPRLTETYDIFKGLAQQIKLFNADKREMTKYILGTINTLDQPKTNMEQLNHAIGRFYKQLTDADFLQERTEILQTTAADIRDCADLLRCVDCENVCSIGKEQKIKENENQFTRIESLI</sequence>
<dbReference type="PANTHER" id="PTHR43016">
    <property type="entry name" value="PRESEQUENCE PROTEASE"/>
    <property type="match status" value="1"/>
</dbReference>
<dbReference type="Gene3D" id="3.30.830.10">
    <property type="entry name" value="Metalloenzyme, LuxS/M16 peptidase-like"/>
    <property type="match status" value="4"/>
</dbReference>
<dbReference type="SUPFAM" id="SSF63411">
    <property type="entry name" value="LuxS/MPP-like metallohydrolase"/>
    <property type="match status" value="4"/>
</dbReference>
<accession>A0A401LE45</accession>
<evidence type="ECO:0000313" key="2">
    <source>
        <dbReference type="EMBL" id="GCB29819.1"/>
    </source>
</evidence>
<dbReference type="InterPro" id="IPR013578">
    <property type="entry name" value="Peptidase_M16C_assoc"/>
</dbReference>
<dbReference type="Pfam" id="PF00675">
    <property type="entry name" value="Peptidase_M16"/>
    <property type="match status" value="1"/>
</dbReference>
<dbReference type="SMART" id="SM01264">
    <property type="entry name" value="M16C_associated"/>
    <property type="match status" value="1"/>
</dbReference>
<dbReference type="AlphaFoldDB" id="A0A401LE45"/>
<keyword evidence="3" id="KW-1185">Reference proteome</keyword>
<dbReference type="InterPro" id="IPR011249">
    <property type="entry name" value="Metalloenz_LuxS/M16"/>
</dbReference>
<evidence type="ECO:0000259" key="1">
    <source>
        <dbReference type="SMART" id="SM01264"/>
    </source>
</evidence>
<evidence type="ECO:0000313" key="3">
    <source>
        <dbReference type="Proteomes" id="UP000287361"/>
    </source>
</evidence>
<reference evidence="2 3" key="1">
    <citation type="submission" date="2018-10" db="EMBL/GenBank/DDBJ databases">
        <title>Draft Genome Sequence of Anaerotignum sp. KCTC 15736.</title>
        <authorList>
            <person name="Choi S.H."/>
            <person name="Kim J.S."/>
            <person name="Kang S.W."/>
            <person name="Lee J.S."/>
            <person name="Park S.H."/>
        </authorList>
    </citation>
    <scope>NUCLEOTIDE SEQUENCE [LARGE SCALE GENOMIC DNA]</scope>
    <source>
        <strain evidence="2 3">KCTC 15736</strain>
    </source>
</reference>
<dbReference type="Pfam" id="PF05193">
    <property type="entry name" value="Peptidase_M16_C"/>
    <property type="match status" value="1"/>
</dbReference>
<organism evidence="2 3">
    <name type="scientific">Anaerotignum faecicola</name>
    <dbReference type="NCBI Taxonomy" id="2358141"/>
    <lineage>
        <taxon>Bacteria</taxon>
        <taxon>Bacillati</taxon>
        <taxon>Bacillota</taxon>
        <taxon>Clostridia</taxon>
        <taxon>Lachnospirales</taxon>
        <taxon>Anaerotignaceae</taxon>
        <taxon>Anaerotignum</taxon>
    </lineage>
</organism>
<comment type="caution">
    <text evidence="2">The sequence shown here is derived from an EMBL/GenBank/DDBJ whole genome shotgun (WGS) entry which is preliminary data.</text>
</comment>
<feature type="domain" description="Peptidase M16C associated" evidence="1">
    <location>
        <begin position="462"/>
        <end position="708"/>
    </location>
</feature>
<dbReference type="GO" id="GO:0046872">
    <property type="term" value="F:metal ion binding"/>
    <property type="evidence" value="ECO:0007669"/>
    <property type="project" value="InterPro"/>
</dbReference>
<protein>
    <submittedName>
        <fullName evidence="2">Peptidase</fullName>
    </submittedName>
</protein>
<dbReference type="GO" id="GO:0004222">
    <property type="term" value="F:metalloendopeptidase activity"/>
    <property type="evidence" value="ECO:0007669"/>
    <property type="project" value="TreeGrafter"/>
</dbReference>
<dbReference type="InterPro" id="IPR011765">
    <property type="entry name" value="Pept_M16_N"/>
</dbReference>